<proteinExistence type="predicted"/>
<dbReference type="KEGG" id="scor:J3U87_29600"/>
<dbReference type="Proteomes" id="UP000663929">
    <property type="component" value="Chromosome"/>
</dbReference>
<gene>
    <name evidence="1" type="ORF">J3U87_29600</name>
</gene>
<keyword evidence="2" id="KW-1185">Reference proteome</keyword>
<organism evidence="1 2">
    <name type="scientific">Sulfidibacter corallicola</name>
    <dbReference type="NCBI Taxonomy" id="2818388"/>
    <lineage>
        <taxon>Bacteria</taxon>
        <taxon>Pseudomonadati</taxon>
        <taxon>Acidobacteriota</taxon>
        <taxon>Holophagae</taxon>
        <taxon>Acanthopleuribacterales</taxon>
        <taxon>Acanthopleuribacteraceae</taxon>
        <taxon>Sulfidibacter</taxon>
    </lineage>
</organism>
<evidence type="ECO:0000313" key="2">
    <source>
        <dbReference type="Proteomes" id="UP000663929"/>
    </source>
</evidence>
<protein>
    <submittedName>
        <fullName evidence="1">Uncharacterized protein</fullName>
    </submittedName>
</protein>
<dbReference type="AlphaFoldDB" id="A0A8A4TI84"/>
<sequence length="144" mass="15620">MGPHLDFRRANGTSDQGEHYKAFIHRNTLVGGSSWLRFMGAEPYVVEANVIKGDSLTRWDLAFQAGEVSSAVEPRDAGVTDDAGNLAGTYRDQSRGTHGHEAFPVETSCYLVPQPDWLRSSSTDLAGAVSVLDFVSVFQGHCSC</sequence>
<evidence type="ECO:0000313" key="1">
    <source>
        <dbReference type="EMBL" id="QTD49759.1"/>
    </source>
</evidence>
<accession>A0A8A4TI84</accession>
<dbReference type="EMBL" id="CP071793">
    <property type="protein sequence ID" value="QTD49759.1"/>
    <property type="molecule type" value="Genomic_DNA"/>
</dbReference>
<dbReference type="RefSeq" id="WP_237379389.1">
    <property type="nucleotide sequence ID" value="NZ_CP071793.1"/>
</dbReference>
<reference evidence="1" key="1">
    <citation type="submission" date="2021-03" db="EMBL/GenBank/DDBJ databases">
        <title>Acanthopleuribacteraceae sp. M133.</title>
        <authorList>
            <person name="Wang G."/>
        </authorList>
    </citation>
    <scope>NUCLEOTIDE SEQUENCE</scope>
    <source>
        <strain evidence="1">M133</strain>
    </source>
</reference>
<name>A0A8A4TI84_SULCO</name>